<reference evidence="1" key="1">
    <citation type="submission" date="2013-07" db="EMBL/GenBank/DDBJ databases">
        <title>The genome of an arbuscular mycorrhizal fungus provides insights into the evolution of the oldest plant symbiosis.</title>
        <authorList>
            <consortium name="DOE Joint Genome Institute"/>
            <person name="Tisserant E."/>
            <person name="Malbreil M."/>
            <person name="Kuo A."/>
            <person name="Kohler A."/>
            <person name="Symeonidi A."/>
            <person name="Balestrini R."/>
            <person name="Charron P."/>
            <person name="Duensing N."/>
            <person name="Frei-dit-Frey N."/>
            <person name="Gianinazzi-Pearson V."/>
            <person name="Gilbert B."/>
            <person name="Handa Y."/>
            <person name="Hijri M."/>
            <person name="Kaul R."/>
            <person name="Kawaguchi M."/>
            <person name="Krajinski F."/>
            <person name="Lammers P."/>
            <person name="Lapierre D."/>
            <person name="Masclaux F.G."/>
            <person name="Murat C."/>
            <person name="Morin E."/>
            <person name="Ndikumana S."/>
            <person name="Pagni M."/>
            <person name="Petitpierre D."/>
            <person name="Requena N."/>
            <person name="Rosikiewicz P."/>
            <person name="Riley R."/>
            <person name="Saito K."/>
            <person name="San Clemente H."/>
            <person name="Shapiro H."/>
            <person name="van Tuinen D."/>
            <person name="Becard G."/>
            <person name="Bonfante P."/>
            <person name="Paszkowski U."/>
            <person name="Shachar-Hill Y."/>
            <person name="Young J.P."/>
            <person name="Sanders I.R."/>
            <person name="Henrissat B."/>
            <person name="Rensing S.A."/>
            <person name="Grigoriev I.V."/>
            <person name="Corradi N."/>
            <person name="Roux C."/>
            <person name="Martin F."/>
        </authorList>
    </citation>
    <scope>NUCLEOTIDE SEQUENCE</scope>
    <source>
        <strain evidence="1">DAOM 197198</strain>
    </source>
</reference>
<evidence type="ECO:0000313" key="1">
    <source>
        <dbReference type="EMBL" id="ESA12463.1"/>
    </source>
</evidence>
<sequence>MNISKYPDNVPEYEYFRHYPYIIRSVRTNYRQIPQLYFQFNTSLDYLNLIRAQNKVKN</sequence>
<dbReference type="AlphaFoldDB" id="U9U1H8"/>
<organism evidence="1">
    <name type="scientific">Rhizophagus irregularis (strain DAOM 181602 / DAOM 197198 / MUCL 43194)</name>
    <name type="common">Arbuscular mycorrhizal fungus</name>
    <name type="synonym">Glomus intraradices</name>
    <dbReference type="NCBI Taxonomy" id="747089"/>
    <lineage>
        <taxon>Eukaryota</taxon>
        <taxon>Fungi</taxon>
        <taxon>Fungi incertae sedis</taxon>
        <taxon>Mucoromycota</taxon>
        <taxon>Glomeromycotina</taxon>
        <taxon>Glomeromycetes</taxon>
        <taxon>Glomerales</taxon>
        <taxon>Glomeraceae</taxon>
        <taxon>Rhizophagus</taxon>
    </lineage>
</organism>
<accession>U9U1H8</accession>
<gene>
    <name evidence="1" type="ORF">GLOINDRAFT_347359</name>
</gene>
<proteinExistence type="predicted"/>
<name>U9U1H8_RHIID</name>
<dbReference type="EMBL" id="KI284912">
    <property type="protein sequence ID" value="ESA12463.1"/>
    <property type="molecule type" value="Genomic_DNA"/>
</dbReference>
<protein>
    <submittedName>
        <fullName evidence="1">Uncharacterized protein</fullName>
    </submittedName>
</protein>
<dbReference type="HOGENOM" id="CLU_2980237_0_0_1"/>